<protein>
    <submittedName>
        <fullName evidence="2">VOC family protein</fullName>
    </submittedName>
</protein>
<dbReference type="RefSeq" id="WP_160908085.1">
    <property type="nucleotide sequence ID" value="NZ_WVHS01000004.1"/>
</dbReference>
<dbReference type="Gene3D" id="3.30.720.120">
    <property type="match status" value="1"/>
</dbReference>
<dbReference type="AlphaFoldDB" id="A0A7K1Y232"/>
<sequence>MEIPKGHQSVMPYLMLNNATGFIDFTGKVFGAIVINEVKRDDQTTYMHAEVEISGSTIMFCDASDDWPPVPASLFVYVENADHSYESALANGAVSIMGLSDQNYGRTCGVTDPFGNTWWITSVAAG</sequence>
<comment type="caution">
    <text evidence="2">The sequence shown here is derived from an EMBL/GenBank/DDBJ whole genome shotgun (WGS) entry which is preliminary data.</text>
</comment>
<reference evidence="2 3" key="1">
    <citation type="submission" date="2019-11" db="EMBL/GenBank/DDBJ databases">
        <title>Pedobacter sp. HMF7056 Genome sequencing and assembly.</title>
        <authorList>
            <person name="Kang H."/>
            <person name="Kim H."/>
            <person name="Joh K."/>
        </authorList>
    </citation>
    <scope>NUCLEOTIDE SEQUENCE [LARGE SCALE GENOMIC DNA]</scope>
    <source>
        <strain evidence="2 3">HMF7056</strain>
    </source>
</reference>
<dbReference type="Gene3D" id="3.30.720.110">
    <property type="match status" value="1"/>
</dbReference>
<dbReference type="SUPFAM" id="SSF54593">
    <property type="entry name" value="Glyoxalase/Bleomycin resistance protein/Dihydroxybiphenyl dioxygenase"/>
    <property type="match status" value="1"/>
</dbReference>
<accession>A0A7K1Y232</accession>
<organism evidence="2 3">
    <name type="scientific">Hufsiella ginkgonis</name>
    <dbReference type="NCBI Taxonomy" id="2695274"/>
    <lineage>
        <taxon>Bacteria</taxon>
        <taxon>Pseudomonadati</taxon>
        <taxon>Bacteroidota</taxon>
        <taxon>Sphingobacteriia</taxon>
        <taxon>Sphingobacteriales</taxon>
        <taxon>Sphingobacteriaceae</taxon>
        <taxon>Hufsiella</taxon>
    </lineage>
</organism>
<feature type="domain" description="Glyoxalase/fosfomycin resistance/dioxygenase" evidence="1">
    <location>
        <begin position="22"/>
        <end position="120"/>
    </location>
</feature>
<proteinExistence type="predicted"/>
<dbReference type="EMBL" id="WVHS01000004">
    <property type="protein sequence ID" value="MXV17079.1"/>
    <property type="molecule type" value="Genomic_DNA"/>
</dbReference>
<name>A0A7K1Y232_9SPHI</name>
<evidence type="ECO:0000313" key="2">
    <source>
        <dbReference type="EMBL" id="MXV17079.1"/>
    </source>
</evidence>
<dbReference type="PANTHER" id="PTHR34109:SF1">
    <property type="entry name" value="VOC DOMAIN-CONTAINING PROTEIN"/>
    <property type="match status" value="1"/>
</dbReference>
<dbReference type="CDD" id="cd07246">
    <property type="entry name" value="VOC_like"/>
    <property type="match status" value="1"/>
</dbReference>
<evidence type="ECO:0000313" key="3">
    <source>
        <dbReference type="Proteomes" id="UP000451233"/>
    </source>
</evidence>
<dbReference type="InterPro" id="IPR004360">
    <property type="entry name" value="Glyas_Fos-R_dOase_dom"/>
</dbReference>
<gene>
    <name evidence="2" type="ORF">GS398_17395</name>
</gene>
<evidence type="ECO:0000259" key="1">
    <source>
        <dbReference type="Pfam" id="PF00903"/>
    </source>
</evidence>
<dbReference type="PANTHER" id="PTHR34109">
    <property type="entry name" value="BNAUNNG04460D PROTEIN-RELATED"/>
    <property type="match status" value="1"/>
</dbReference>
<dbReference type="Pfam" id="PF00903">
    <property type="entry name" value="Glyoxalase"/>
    <property type="match status" value="1"/>
</dbReference>
<dbReference type="Proteomes" id="UP000451233">
    <property type="component" value="Unassembled WGS sequence"/>
</dbReference>
<keyword evidence="3" id="KW-1185">Reference proteome</keyword>
<dbReference type="InterPro" id="IPR029068">
    <property type="entry name" value="Glyas_Bleomycin-R_OHBP_Dase"/>
</dbReference>